<accession>A0A2S2PN47</accession>
<reference evidence="2" key="1">
    <citation type="submission" date="2018-04" db="EMBL/GenBank/DDBJ databases">
        <title>Transcriptome of Schizaphis graminum biotype I.</title>
        <authorList>
            <person name="Scully E.D."/>
            <person name="Geib S.M."/>
            <person name="Palmer N.A."/>
            <person name="Koch K."/>
            <person name="Bradshaw J."/>
            <person name="Heng-Moss T."/>
            <person name="Sarath G."/>
        </authorList>
    </citation>
    <scope>NUCLEOTIDE SEQUENCE</scope>
</reference>
<feature type="chain" id="PRO_5015509491" evidence="1">
    <location>
        <begin position="20"/>
        <end position="117"/>
    </location>
</feature>
<name>A0A2S2PN47_SCHGA</name>
<dbReference type="AlphaFoldDB" id="A0A2S2PN47"/>
<keyword evidence="2" id="KW-0548">Nucleotidyltransferase</keyword>
<keyword evidence="2" id="KW-0808">Transferase</keyword>
<evidence type="ECO:0000256" key="1">
    <source>
        <dbReference type="SAM" id="SignalP"/>
    </source>
</evidence>
<organism evidence="2">
    <name type="scientific">Schizaphis graminum</name>
    <name type="common">Green bug aphid</name>
    <dbReference type="NCBI Taxonomy" id="13262"/>
    <lineage>
        <taxon>Eukaryota</taxon>
        <taxon>Metazoa</taxon>
        <taxon>Ecdysozoa</taxon>
        <taxon>Arthropoda</taxon>
        <taxon>Hexapoda</taxon>
        <taxon>Insecta</taxon>
        <taxon>Pterygota</taxon>
        <taxon>Neoptera</taxon>
        <taxon>Paraneoptera</taxon>
        <taxon>Hemiptera</taxon>
        <taxon>Sternorrhyncha</taxon>
        <taxon>Aphidomorpha</taxon>
        <taxon>Aphidoidea</taxon>
        <taxon>Aphididae</taxon>
        <taxon>Aphidini</taxon>
        <taxon>Schizaphis</taxon>
    </lineage>
</organism>
<proteinExistence type="predicted"/>
<keyword evidence="1" id="KW-0732">Signal</keyword>
<keyword evidence="2" id="KW-0695">RNA-directed DNA polymerase</keyword>
<evidence type="ECO:0000313" key="2">
    <source>
        <dbReference type="EMBL" id="MBY30891.1"/>
    </source>
</evidence>
<protein>
    <submittedName>
        <fullName evidence="2">Putative RNA-directed DNA polymerase</fullName>
    </submittedName>
</protein>
<sequence length="117" mass="13610">MKLSNKLLLYKLLLRPIWTYGIQLWGAAKISNINRIQRFQSKTLRTILKAPFYVSNHTLHSDLKIPFVSELAKTHYKRFNSRLAHHKNPLISNLSSASISGSPVKRLKRQWCRDLLA</sequence>
<dbReference type="EMBL" id="GGMR01018272">
    <property type="protein sequence ID" value="MBY30891.1"/>
    <property type="molecule type" value="Transcribed_RNA"/>
</dbReference>
<gene>
    <name evidence="2" type="ORF">g.141042</name>
</gene>
<feature type="signal peptide" evidence="1">
    <location>
        <begin position="1"/>
        <end position="19"/>
    </location>
</feature>
<dbReference type="GO" id="GO:0003964">
    <property type="term" value="F:RNA-directed DNA polymerase activity"/>
    <property type="evidence" value="ECO:0007669"/>
    <property type="project" value="UniProtKB-KW"/>
</dbReference>